<dbReference type="Gene3D" id="3.40.50.1820">
    <property type="entry name" value="alpha/beta hydrolase"/>
    <property type="match status" value="1"/>
</dbReference>
<dbReference type="AlphaFoldDB" id="A0A9J6HAC4"/>
<name>A0A9J6HAC4_HAELO</name>
<feature type="signal peptide" evidence="5">
    <location>
        <begin position="1"/>
        <end position="17"/>
    </location>
</feature>
<evidence type="ECO:0000313" key="8">
    <source>
        <dbReference type="Proteomes" id="UP000821853"/>
    </source>
</evidence>
<evidence type="ECO:0000256" key="5">
    <source>
        <dbReference type="SAM" id="SignalP"/>
    </source>
</evidence>
<dbReference type="OrthoDB" id="19653at2759"/>
<dbReference type="GO" id="GO:0005615">
    <property type="term" value="C:extracellular space"/>
    <property type="evidence" value="ECO:0007669"/>
    <property type="project" value="TreeGrafter"/>
</dbReference>
<evidence type="ECO:0000256" key="4">
    <source>
        <dbReference type="ARBA" id="ARBA00023180"/>
    </source>
</evidence>
<protein>
    <recommendedName>
        <fullName evidence="6">Carboxylesterase type B domain-containing protein</fullName>
    </recommendedName>
</protein>
<accession>A0A9J6HAC4</accession>
<keyword evidence="5" id="KW-0732">Signal</keyword>
<evidence type="ECO:0000256" key="2">
    <source>
        <dbReference type="ARBA" id="ARBA00022487"/>
    </source>
</evidence>
<evidence type="ECO:0000313" key="7">
    <source>
        <dbReference type="EMBL" id="KAH9383937.1"/>
    </source>
</evidence>
<evidence type="ECO:0000259" key="6">
    <source>
        <dbReference type="Pfam" id="PF00135"/>
    </source>
</evidence>
<keyword evidence="2" id="KW-0719">Serine esterase</keyword>
<feature type="chain" id="PRO_5039923849" description="Carboxylesterase type B domain-containing protein" evidence="5">
    <location>
        <begin position="18"/>
        <end position="452"/>
    </location>
</feature>
<evidence type="ECO:0000256" key="3">
    <source>
        <dbReference type="ARBA" id="ARBA00022801"/>
    </source>
</evidence>
<dbReference type="GO" id="GO:0006581">
    <property type="term" value="P:acetylcholine catabolic process"/>
    <property type="evidence" value="ECO:0007669"/>
    <property type="project" value="TreeGrafter"/>
</dbReference>
<organism evidence="7 8">
    <name type="scientific">Haemaphysalis longicornis</name>
    <name type="common">Bush tick</name>
    <dbReference type="NCBI Taxonomy" id="44386"/>
    <lineage>
        <taxon>Eukaryota</taxon>
        <taxon>Metazoa</taxon>
        <taxon>Ecdysozoa</taxon>
        <taxon>Arthropoda</taxon>
        <taxon>Chelicerata</taxon>
        <taxon>Arachnida</taxon>
        <taxon>Acari</taxon>
        <taxon>Parasitiformes</taxon>
        <taxon>Ixodida</taxon>
        <taxon>Ixodoidea</taxon>
        <taxon>Ixodidae</taxon>
        <taxon>Haemaphysalinae</taxon>
        <taxon>Haemaphysalis</taxon>
    </lineage>
</organism>
<comment type="similarity">
    <text evidence="1">Belongs to the type-B carboxylesterase/lipase family.</text>
</comment>
<dbReference type="InterPro" id="IPR029058">
    <property type="entry name" value="AB_hydrolase_fold"/>
</dbReference>
<dbReference type="InterPro" id="IPR002018">
    <property type="entry name" value="CarbesteraseB"/>
</dbReference>
<dbReference type="PANTHER" id="PTHR43918:SF4">
    <property type="entry name" value="CARBOXYLIC ESTER HYDROLASE"/>
    <property type="match status" value="1"/>
</dbReference>
<comment type="caution">
    <text evidence="7">The sequence shown here is derived from an EMBL/GenBank/DDBJ whole genome shotgun (WGS) entry which is preliminary data.</text>
</comment>
<evidence type="ECO:0000256" key="1">
    <source>
        <dbReference type="ARBA" id="ARBA00005964"/>
    </source>
</evidence>
<dbReference type="VEuPathDB" id="VectorBase:HLOH_057332"/>
<feature type="domain" description="Carboxylesterase type B" evidence="6">
    <location>
        <begin position="25"/>
        <end position="268"/>
    </location>
</feature>
<keyword evidence="8" id="KW-1185">Reference proteome</keyword>
<dbReference type="PANTHER" id="PTHR43918">
    <property type="entry name" value="ACETYLCHOLINESTERASE"/>
    <property type="match status" value="1"/>
</dbReference>
<dbReference type="SUPFAM" id="SSF53474">
    <property type="entry name" value="alpha/beta-Hydrolases"/>
    <property type="match status" value="1"/>
</dbReference>
<dbReference type="EMBL" id="JABSTR010001325">
    <property type="protein sequence ID" value="KAH9383937.1"/>
    <property type="molecule type" value="Genomic_DNA"/>
</dbReference>
<dbReference type="InterPro" id="IPR050654">
    <property type="entry name" value="AChE-related_enzymes"/>
</dbReference>
<dbReference type="Pfam" id="PF00135">
    <property type="entry name" value="COesterase"/>
    <property type="match status" value="1"/>
</dbReference>
<dbReference type="GO" id="GO:0005886">
    <property type="term" value="C:plasma membrane"/>
    <property type="evidence" value="ECO:0007669"/>
    <property type="project" value="TreeGrafter"/>
</dbReference>
<keyword evidence="3" id="KW-0378">Hydrolase</keyword>
<dbReference type="Proteomes" id="UP000821853">
    <property type="component" value="Unassembled WGS sequence"/>
</dbReference>
<reference evidence="7 8" key="1">
    <citation type="journal article" date="2020" name="Cell">
        <title>Large-Scale Comparative Analyses of Tick Genomes Elucidate Their Genetic Diversity and Vector Capacities.</title>
        <authorList>
            <consortium name="Tick Genome and Microbiome Consortium (TIGMIC)"/>
            <person name="Jia N."/>
            <person name="Wang J."/>
            <person name="Shi W."/>
            <person name="Du L."/>
            <person name="Sun Y."/>
            <person name="Zhan W."/>
            <person name="Jiang J.F."/>
            <person name="Wang Q."/>
            <person name="Zhang B."/>
            <person name="Ji P."/>
            <person name="Bell-Sakyi L."/>
            <person name="Cui X.M."/>
            <person name="Yuan T.T."/>
            <person name="Jiang B.G."/>
            <person name="Yang W.F."/>
            <person name="Lam T.T."/>
            <person name="Chang Q.C."/>
            <person name="Ding S.J."/>
            <person name="Wang X.J."/>
            <person name="Zhu J.G."/>
            <person name="Ruan X.D."/>
            <person name="Zhao L."/>
            <person name="Wei J.T."/>
            <person name="Ye R.Z."/>
            <person name="Que T.C."/>
            <person name="Du C.H."/>
            <person name="Zhou Y.H."/>
            <person name="Cheng J.X."/>
            <person name="Dai P.F."/>
            <person name="Guo W.B."/>
            <person name="Han X.H."/>
            <person name="Huang E.J."/>
            <person name="Li L.F."/>
            <person name="Wei W."/>
            <person name="Gao Y.C."/>
            <person name="Liu J.Z."/>
            <person name="Shao H.Z."/>
            <person name="Wang X."/>
            <person name="Wang C.C."/>
            <person name="Yang T.C."/>
            <person name="Huo Q.B."/>
            <person name="Li W."/>
            <person name="Chen H.Y."/>
            <person name="Chen S.E."/>
            <person name="Zhou L.G."/>
            <person name="Ni X.B."/>
            <person name="Tian J.H."/>
            <person name="Sheng Y."/>
            <person name="Liu T."/>
            <person name="Pan Y.S."/>
            <person name="Xia L.Y."/>
            <person name="Li J."/>
            <person name="Zhao F."/>
            <person name="Cao W.C."/>
        </authorList>
    </citation>
    <scope>NUCLEOTIDE SEQUENCE [LARGE SCALE GENOMIC DNA]</scope>
    <source>
        <strain evidence="7">HaeL-2018</strain>
    </source>
</reference>
<gene>
    <name evidence="7" type="ORF">HPB48_025877</name>
</gene>
<dbReference type="GO" id="GO:0003990">
    <property type="term" value="F:acetylcholinesterase activity"/>
    <property type="evidence" value="ECO:0007669"/>
    <property type="project" value="TreeGrafter"/>
</dbReference>
<dbReference type="GO" id="GO:0019695">
    <property type="term" value="P:choline metabolic process"/>
    <property type="evidence" value="ECO:0007669"/>
    <property type="project" value="TreeGrafter"/>
</dbReference>
<keyword evidence="4" id="KW-0325">Glycoprotein</keyword>
<sequence>MPLLFAIALVFLAFTVGLIQYHNSGVVVTSSGPTRGRLVTTRHGDRVLLFLDVPYGETTAGKGRFARPRPLERPPFTRPIWEDLNPSGSPCVQYRSDGTLIGSEDCLYMNVWAPVVQPMAKENRTIVVVVTGDSFQRGHSNSHGWAELAAAGNFVVAVPNHRQGVFGFLNAGAGRAVGNAAIEDILLALSWLKRNAREFDGDPKDMAALGLGSGAYLLSVVLMSPECNAFKRALLQGSYPTVPVTPNTPDRGRGYLAEMARFLNCYQRGRRRAPFSEVRQIVLGSDRAEAEAVFKRYASTLDDYKNASSVEAVFRMFLKRVVTATAEVDRKELPWALNDMKTAAELEDYLVRYWTICLPNVIADTAAARNGTVYRYVSTASNLERLFQPAFDVAAIARFFKNGTVPPTGSGEPWPAYKEGAPFILDAANASGIAFNADADCGDTGNLLHLFS</sequence>
<proteinExistence type="inferred from homology"/>